<evidence type="ECO:0000256" key="6">
    <source>
        <dbReference type="ARBA" id="ARBA00034908"/>
    </source>
</evidence>
<keyword evidence="1" id="KW-0031">Aminopeptidase</keyword>
<accession>A0A820Q7P8</accession>
<dbReference type="GO" id="GO:0004177">
    <property type="term" value="F:aminopeptidase activity"/>
    <property type="evidence" value="ECO:0007669"/>
    <property type="project" value="UniProtKB-KW"/>
</dbReference>
<protein>
    <recommendedName>
        <fullName evidence="5">Actin maturation protease</fullName>
    </recommendedName>
    <alternativeName>
        <fullName evidence="6">Actin aminopeptidase ACTMAP</fullName>
    </alternativeName>
</protein>
<dbReference type="InterPro" id="IPR040043">
    <property type="entry name" value="ACTMAP"/>
</dbReference>
<dbReference type="AlphaFoldDB" id="A0A820Q7P8"/>
<keyword evidence="3" id="KW-0378">Hydrolase</keyword>
<comment type="catalytic activity">
    <reaction evidence="7">
        <text>N-terminal N(alpha)-acetyl-L-cysteinyl-L-aspartyl-[protein] + H2O = N-terminal L-aspartyl-[protein] + N-acetyl-L-cysteine</text>
        <dbReference type="Rhea" id="RHEA:74579"/>
        <dbReference type="Rhea" id="RHEA-COMP:12669"/>
        <dbReference type="Rhea" id="RHEA-COMP:18395"/>
        <dbReference type="ChEBI" id="CHEBI:15377"/>
        <dbReference type="ChEBI" id="CHEBI:64720"/>
        <dbReference type="ChEBI" id="CHEBI:78236"/>
        <dbReference type="ChEBI" id="CHEBI:193599"/>
    </reaction>
    <physiologicalReaction direction="left-to-right" evidence="7">
        <dbReference type="Rhea" id="RHEA:74580"/>
    </physiologicalReaction>
</comment>
<gene>
    <name evidence="8" type="ORF">KXQ929_LOCUS51914</name>
</gene>
<dbReference type="Pfam" id="PF21646">
    <property type="entry name" value="ACTMAP-like_C"/>
    <property type="match status" value="1"/>
</dbReference>
<dbReference type="PANTHER" id="PTHR28631">
    <property type="entry name" value="UPF0692 PROTEIN C19ORF54"/>
    <property type="match status" value="1"/>
</dbReference>
<evidence type="ECO:0000256" key="3">
    <source>
        <dbReference type="ARBA" id="ARBA00022801"/>
    </source>
</evidence>
<evidence type="ECO:0000256" key="2">
    <source>
        <dbReference type="ARBA" id="ARBA00022670"/>
    </source>
</evidence>
<proteinExistence type="inferred from homology"/>
<sequence>MFVLYRKYQEIIFLDPYRCRLSYFVRYDSDANHEPCLKKGHKAHWLLVHGYLKEITTSTSNENDLVLVQHGESKFVGAFSLLDLFRSNGQLLEVDPKRRNESDYYVPQDGSLQESLCNLFIAI</sequence>
<evidence type="ECO:0000313" key="8">
    <source>
        <dbReference type="EMBL" id="CAF4416422.1"/>
    </source>
</evidence>
<evidence type="ECO:0000313" key="9">
    <source>
        <dbReference type="Proteomes" id="UP000663868"/>
    </source>
</evidence>
<dbReference type="EMBL" id="CAJOBB010026506">
    <property type="protein sequence ID" value="CAF4416422.1"/>
    <property type="molecule type" value="Genomic_DNA"/>
</dbReference>
<organism evidence="8 9">
    <name type="scientific">Adineta steineri</name>
    <dbReference type="NCBI Taxonomy" id="433720"/>
    <lineage>
        <taxon>Eukaryota</taxon>
        <taxon>Metazoa</taxon>
        <taxon>Spiralia</taxon>
        <taxon>Gnathifera</taxon>
        <taxon>Rotifera</taxon>
        <taxon>Eurotatoria</taxon>
        <taxon>Bdelloidea</taxon>
        <taxon>Adinetida</taxon>
        <taxon>Adinetidae</taxon>
        <taxon>Adineta</taxon>
    </lineage>
</organism>
<reference evidence="8" key="1">
    <citation type="submission" date="2021-02" db="EMBL/GenBank/DDBJ databases">
        <authorList>
            <person name="Nowell W R."/>
        </authorList>
    </citation>
    <scope>NUCLEOTIDE SEQUENCE</scope>
</reference>
<name>A0A820Q7P8_9BILA</name>
<evidence type="ECO:0000256" key="4">
    <source>
        <dbReference type="ARBA" id="ARBA00034725"/>
    </source>
</evidence>
<evidence type="ECO:0000256" key="1">
    <source>
        <dbReference type="ARBA" id="ARBA00022438"/>
    </source>
</evidence>
<dbReference type="Proteomes" id="UP000663868">
    <property type="component" value="Unassembled WGS sequence"/>
</dbReference>
<keyword evidence="2" id="KW-0645">Protease</keyword>
<comment type="similarity">
    <text evidence="4">Belongs to the ACTMAP family.</text>
</comment>
<dbReference type="PANTHER" id="PTHR28631:SF1">
    <property type="entry name" value="ACTIN MATURATION PROTEASE"/>
    <property type="match status" value="1"/>
</dbReference>
<dbReference type="GO" id="GO:0006508">
    <property type="term" value="P:proteolysis"/>
    <property type="evidence" value="ECO:0007669"/>
    <property type="project" value="UniProtKB-KW"/>
</dbReference>
<evidence type="ECO:0000256" key="5">
    <source>
        <dbReference type="ARBA" id="ARBA00034848"/>
    </source>
</evidence>
<evidence type="ECO:0000256" key="7">
    <source>
        <dbReference type="ARBA" id="ARBA00049041"/>
    </source>
</evidence>
<comment type="caution">
    <text evidence="8">The sequence shown here is derived from an EMBL/GenBank/DDBJ whole genome shotgun (WGS) entry which is preliminary data.</text>
</comment>